<accession>A0ABT1EXY4</accession>
<evidence type="ECO:0000313" key="1">
    <source>
        <dbReference type="EMBL" id="MCP1257807.1"/>
    </source>
</evidence>
<organism evidence="1 2">
    <name type="scientific">Acetobacter lambici</name>
    <dbReference type="NCBI Taxonomy" id="1332824"/>
    <lineage>
        <taxon>Bacteria</taxon>
        <taxon>Pseudomonadati</taxon>
        <taxon>Pseudomonadota</taxon>
        <taxon>Alphaproteobacteria</taxon>
        <taxon>Acetobacterales</taxon>
        <taxon>Acetobacteraceae</taxon>
        <taxon>Acetobacter</taxon>
    </lineage>
</organism>
<name>A0ABT1EXY4_9PROT</name>
<comment type="caution">
    <text evidence="1">The sequence shown here is derived from an EMBL/GenBank/DDBJ whole genome shotgun (WGS) entry which is preliminary data.</text>
</comment>
<evidence type="ECO:0000313" key="2">
    <source>
        <dbReference type="Proteomes" id="UP001523528"/>
    </source>
</evidence>
<dbReference type="Gene3D" id="3.40.50.2000">
    <property type="entry name" value="Glycogen Phosphorylase B"/>
    <property type="match status" value="1"/>
</dbReference>
<dbReference type="Proteomes" id="UP001523528">
    <property type="component" value="Unassembled WGS sequence"/>
</dbReference>
<dbReference type="SUPFAM" id="SSF48452">
    <property type="entry name" value="TPR-like"/>
    <property type="match status" value="1"/>
</dbReference>
<protein>
    <submittedName>
        <fullName evidence="1">Tetratricopeptide repeat-containing glycosyltransferase family protein</fullName>
    </submittedName>
</protein>
<keyword evidence="2" id="KW-1185">Reference proteome</keyword>
<dbReference type="Gene3D" id="1.25.40.10">
    <property type="entry name" value="Tetratricopeptide repeat domain"/>
    <property type="match status" value="1"/>
</dbReference>
<dbReference type="EMBL" id="JAMYZZ010000004">
    <property type="protein sequence ID" value="MCP1257807.1"/>
    <property type="molecule type" value="Genomic_DNA"/>
</dbReference>
<sequence>MEEIWEPAKANMHKLMARKKAVMLAPTPASVGALCEAFCAGSLPHEAVTLSLEMVQREPDNPHYLLIAALVLTNHVFRYDIAAALLRKLALLEPDNYGVKILLAQALIVNGDLAGGSGIFAEVIKRYPEQRVFSALQISQIFIRMGYPREALDILLFAVQLEPSNPMLYNTIGCALGCLNRSDEARPWYEQAQRMAPEDEGVLLGHTMVLLKSGHYGKGWELFAQRRNKLTAVTKWFGQFPQLQCGDVVADKTIALYQEQGLGDTLQFIRFAAILVERGARVTVAVGAEMVRLLSMSCPDLIVRDVAQLVLDETFDYVLPIPSLPCVTNMQTIADIPGTVPYLRADPKDVARFAGRLPARGPRIGLVWSGDRRTNAVDVMADQLRSTTLAVMGAALTPVDAALVCLQFGKPREDMENWHGQPLCDPMGEVKDMADTAAIIENLDLVISVDTSVLHLAGALGKPVWLLSRWDACWRWGEAGDTSPWYPSLRIFRPQERSFQPVLEQMGQALRAWVGAWHAAHPQGTQATSL</sequence>
<dbReference type="SUPFAM" id="SSF53756">
    <property type="entry name" value="UDP-Glycosyltransferase/glycogen phosphorylase"/>
    <property type="match status" value="1"/>
</dbReference>
<gene>
    <name evidence="1" type="ORF">NKW50_04285</name>
</gene>
<dbReference type="Pfam" id="PF14559">
    <property type="entry name" value="TPR_19"/>
    <property type="match status" value="1"/>
</dbReference>
<reference evidence="1 2" key="1">
    <citation type="submission" date="2022-06" db="EMBL/GenBank/DDBJ databases">
        <title>Acetobacer genomes from food samples.</title>
        <authorList>
            <person name="Sombolestani A."/>
        </authorList>
    </citation>
    <scope>NUCLEOTIDE SEQUENCE [LARGE SCALE GENOMIC DNA]</scope>
    <source>
        <strain evidence="1 2">R-83285</strain>
    </source>
</reference>
<dbReference type="RefSeq" id="WP_165991360.1">
    <property type="nucleotide sequence ID" value="NZ_JAMYZY010000004.1"/>
</dbReference>
<proteinExistence type="predicted"/>
<dbReference type="InterPro" id="IPR011990">
    <property type="entry name" value="TPR-like_helical_dom_sf"/>
</dbReference>